<dbReference type="InterPro" id="IPR029068">
    <property type="entry name" value="Glyas_Bleomycin-R_OHBP_Dase"/>
</dbReference>
<sequence length="149" mass="16676">MKAVNIYLNFEGKTEAAFNFYQSVFGGEFMGGIMRYKDFPPSEEFPPLSEAEKNLVGHVSLPLGDHSILMGTDVVESLCKGHKTVMGNNVHITLETDSVEEAETFFGKLSEGGHTVMPLEKTFWAEKYGACTDKFGVHWQLNYTRNKAQ</sequence>
<dbReference type="Pfam" id="PF06983">
    <property type="entry name" value="3-dmu-9_3-mt"/>
    <property type="match status" value="1"/>
</dbReference>
<evidence type="ECO:0000259" key="1">
    <source>
        <dbReference type="Pfam" id="PF06983"/>
    </source>
</evidence>
<protein>
    <submittedName>
        <fullName evidence="2">VOC family protein</fullName>
    </submittedName>
</protein>
<evidence type="ECO:0000313" key="3">
    <source>
        <dbReference type="Proteomes" id="UP000267469"/>
    </source>
</evidence>
<dbReference type="SUPFAM" id="SSF54593">
    <property type="entry name" value="Glyoxalase/Bleomycin resistance protein/Dihydroxybiphenyl dioxygenase"/>
    <property type="match status" value="1"/>
</dbReference>
<dbReference type="PANTHER" id="PTHR33990">
    <property type="entry name" value="PROTEIN YJDN-RELATED"/>
    <property type="match status" value="1"/>
</dbReference>
<dbReference type="EMBL" id="RJTM01000108">
    <property type="protein sequence ID" value="RNL82923.1"/>
    <property type="molecule type" value="Genomic_DNA"/>
</dbReference>
<reference evidence="2 3" key="1">
    <citation type="submission" date="2018-10" db="EMBL/GenBank/DDBJ databases">
        <title>Sinomicrobium pectinilyticum sp. nov., a pectinase-producing bacterium isolated from alkaline and saline soil, and emended description of the genus Sinomicrobium.</title>
        <authorList>
            <person name="Cheng B."/>
            <person name="Li C."/>
            <person name="Lai Q."/>
            <person name="Du M."/>
            <person name="Shao Z."/>
            <person name="Xu P."/>
            <person name="Yang C."/>
        </authorList>
    </citation>
    <scope>NUCLEOTIDE SEQUENCE [LARGE SCALE GENOMIC DNA]</scope>
    <source>
        <strain evidence="2 3">5DNS001</strain>
    </source>
</reference>
<proteinExistence type="predicted"/>
<dbReference type="RefSeq" id="WP_123217039.1">
    <property type="nucleotide sequence ID" value="NZ_RJTM01000108.1"/>
</dbReference>
<keyword evidence="3" id="KW-1185">Reference proteome</keyword>
<dbReference type="AlphaFoldDB" id="A0A3N0E542"/>
<dbReference type="Proteomes" id="UP000267469">
    <property type="component" value="Unassembled WGS sequence"/>
</dbReference>
<dbReference type="PANTHER" id="PTHR33990:SF1">
    <property type="entry name" value="PROTEIN YJDN"/>
    <property type="match status" value="1"/>
</dbReference>
<dbReference type="CDD" id="cd06588">
    <property type="entry name" value="PhnB_like"/>
    <property type="match status" value="1"/>
</dbReference>
<dbReference type="InterPro" id="IPR028973">
    <property type="entry name" value="PhnB-like"/>
</dbReference>
<evidence type="ECO:0000313" key="2">
    <source>
        <dbReference type="EMBL" id="RNL82923.1"/>
    </source>
</evidence>
<accession>A0A3N0E542</accession>
<name>A0A3N0E542_SINP1</name>
<dbReference type="Gene3D" id="3.10.180.10">
    <property type="entry name" value="2,3-Dihydroxybiphenyl 1,2-Dioxygenase, domain 1"/>
    <property type="match status" value="1"/>
</dbReference>
<organism evidence="2 3">
    <name type="scientific">Sinomicrobium pectinilyticum</name>
    <dbReference type="NCBI Taxonomy" id="1084421"/>
    <lineage>
        <taxon>Bacteria</taxon>
        <taxon>Pseudomonadati</taxon>
        <taxon>Bacteroidota</taxon>
        <taxon>Flavobacteriia</taxon>
        <taxon>Flavobacteriales</taxon>
        <taxon>Flavobacteriaceae</taxon>
        <taxon>Sinomicrobium</taxon>
    </lineage>
</organism>
<dbReference type="OrthoDB" id="9795306at2"/>
<feature type="domain" description="PhnB-like" evidence="1">
    <location>
        <begin position="5"/>
        <end position="141"/>
    </location>
</feature>
<comment type="caution">
    <text evidence="2">The sequence shown here is derived from an EMBL/GenBank/DDBJ whole genome shotgun (WGS) entry which is preliminary data.</text>
</comment>
<gene>
    <name evidence="2" type="ORF">ED312_16060</name>
</gene>